<dbReference type="SUPFAM" id="SSF56281">
    <property type="entry name" value="Metallo-hydrolase/oxidoreductase"/>
    <property type="match status" value="1"/>
</dbReference>
<dbReference type="InterPro" id="IPR036866">
    <property type="entry name" value="RibonucZ/Hydroxyglut_hydro"/>
</dbReference>
<dbReference type="RefSeq" id="WP_159677017.1">
    <property type="nucleotide sequence ID" value="NZ_CP043727.1"/>
</dbReference>
<evidence type="ECO:0000313" key="3">
    <source>
        <dbReference type="Proteomes" id="UP000464402"/>
    </source>
</evidence>
<dbReference type="PANTHER" id="PTHR13754:SF18">
    <property type="entry name" value="7,8-DIHYDROPTERIN-6-METHYL-4-(BETA-D-RIBOFURANOSYL)-AMINOBENZENE-5'-PHOSPHATE SYNTHASE"/>
    <property type="match status" value="1"/>
</dbReference>
<feature type="domain" description="Metallo-beta-lactamase" evidence="1">
    <location>
        <begin position="21"/>
        <end position="249"/>
    </location>
</feature>
<dbReference type="GO" id="GO:0016740">
    <property type="term" value="F:transferase activity"/>
    <property type="evidence" value="ECO:0007669"/>
    <property type="project" value="TreeGrafter"/>
</dbReference>
<dbReference type="SMART" id="SM00849">
    <property type="entry name" value="Lactamase_B"/>
    <property type="match status" value="1"/>
</dbReference>
<reference evidence="3" key="1">
    <citation type="submission" date="2019-09" db="EMBL/GenBank/DDBJ databases">
        <title>Yersinia canariae sp. nov., isolated from a human yersiniosis case.</title>
        <authorList>
            <person name="Nguyen S.V."/>
            <person name="Greig D."/>
            <person name="Hurley D."/>
            <person name="Cao Y."/>
            <person name="McCabe E."/>
            <person name="Mitchell M."/>
            <person name="Jenkins C."/>
            <person name="Fanning S."/>
        </authorList>
    </citation>
    <scope>NUCLEOTIDE SEQUENCE [LARGE SCALE GENOMIC DNA]</scope>
    <source>
        <strain evidence="3">NCTC 14382</strain>
    </source>
</reference>
<dbReference type="Pfam" id="PF00753">
    <property type="entry name" value="Lactamase_B"/>
    <property type="match status" value="1"/>
</dbReference>
<gene>
    <name evidence="2" type="ORF">F0T03_00285</name>
</gene>
<dbReference type="GO" id="GO:0016787">
    <property type="term" value="F:hydrolase activity"/>
    <property type="evidence" value="ECO:0007669"/>
    <property type="project" value="UniProtKB-KW"/>
</dbReference>
<dbReference type="CDD" id="cd07713">
    <property type="entry name" value="DHPS-like_MBL-fold"/>
    <property type="match status" value="1"/>
</dbReference>
<evidence type="ECO:0000313" key="2">
    <source>
        <dbReference type="EMBL" id="QHB30799.1"/>
    </source>
</evidence>
<dbReference type="Gene3D" id="3.60.15.10">
    <property type="entry name" value="Ribonuclease Z/Hydroxyacylglutathione hydrolase-like"/>
    <property type="match status" value="1"/>
</dbReference>
<dbReference type="EMBL" id="CP043727">
    <property type="protein sequence ID" value="QHB30799.1"/>
    <property type="molecule type" value="Genomic_DNA"/>
</dbReference>
<protein>
    <submittedName>
        <fullName evidence="2">MBL fold metallo-hydrolase</fullName>
    </submittedName>
</protein>
<evidence type="ECO:0000259" key="1">
    <source>
        <dbReference type="SMART" id="SM00849"/>
    </source>
</evidence>
<dbReference type="InterPro" id="IPR001279">
    <property type="entry name" value="Metallo-B-lactamas"/>
</dbReference>
<dbReference type="PANTHER" id="PTHR13754">
    <property type="entry name" value="METALLO-BETA-LACTAMASE SUPERFAMILY PROTEIN"/>
    <property type="match status" value="1"/>
</dbReference>
<dbReference type="Proteomes" id="UP000464402">
    <property type="component" value="Chromosome"/>
</dbReference>
<dbReference type="KEGG" id="yca:F0T03_00285"/>
<dbReference type="InterPro" id="IPR041712">
    <property type="entry name" value="DHPS-like_MBL-fold"/>
</dbReference>
<sequence length="277" mass="30458">MQLTVLVDNNTLIDKYLTAEPGVCYHLKIDGKTFLFDTGYSDVFLRNAAILGIDISDIDGVIISHGHNDHSWGLSHLAQHLDRINHHSVNKINLVAHPNAFIPKYHEDKSIGANLPADSYPTFFKRINQSGVYYITDNLLFLGEIERSNDFEGLHPIGKTINCCGHEVDDFVIDDSAIVYTSAEGIVIITGCSHSGVCNIIDYAIKVTGDKRVLAVIGGFHLLNAEASILTKTSDYFKQLNAQAIYPCHCTDLKAKIALASLVNVEEVGVGMVLNFK</sequence>
<accession>A0A857EWD6</accession>
<name>A0A857EWD6_9GAMM</name>
<keyword evidence="3" id="KW-1185">Reference proteome</keyword>
<keyword evidence="2" id="KW-0378">Hydrolase</keyword>
<organism evidence="2 3">
    <name type="scientific">Yersinia canariae</name>
    <dbReference type="NCBI Taxonomy" id="2607663"/>
    <lineage>
        <taxon>Bacteria</taxon>
        <taxon>Pseudomonadati</taxon>
        <taxon>Pseudomonadota</taxon>
        <taxon>Gammaproteobacteria</taxon>
        <taxon>Enterobacterales</taxon>
        <taxon>Yersiniaceae</taxon>
        <taxon>Yersinia</taxon>
    </lineage>
</organism>
<proteinExistence type="predicted"/>
<dbReference type="InterPro" id="IPR052926">
    <property type="entry name" value="Metallo-beta-lactamase_dom"/>
</dbReference>
<dbReference type="AlphaFoldDB" id="A0A857EWD6"/>